<keyword evidence="3" id="KW-1185">Reference proteome</keyword>
<reference evidence="2 3" key="1">
    <citation type="submission" date="2024-11" db="EMBL/GenBank/DDBJ databases">
        <title>Adaptive evolution of stress response genes in parasites aligns with host niche diversity.</title>
        <authorList>
            <person name="Hahn C."/>
            <person name="Resl P."/>
        </authorList>
    </citation>
    <scope>NUCLEOTIDE SEQUENCE [LARGE SCALE GENOMIC DNA]</scope>
    <source>
        <strain evidence="2">EGGRZ-B1_66</strain>
        <tissue evidence="2">Body</tissue>
    </source>
</reference>
<keyword evidence="1" id="KW-1133">Transmembrane helix</keyword>
<evidence type="ECO:0000313" key="3">
    <source>
        <dbReference type="Proteomes" id="UP001626550"/>
    </source>
</evidence>
<dbReference type="EMBL" id="JBJKFK010000033">
    <property type="protein sequence ID" value="KAL3320747.1"/>
    <property type="molecule type" value="Genomic_DNA"/>
</dbReference>
<dbReference type="AlphaFoldDB" id="A0ABD2QMJ3"/>
<feature type="transmembrane region" description="Helical" evidence="1">
    <location>
        <begin position="297"/>
        <end position="316"/>
    </location>
</feature>
<sequence>MKSCSQDEIRYDSVEEMKKMLSLIKNVDIANEDERLDEKRISAQNYYPTARNGEAQTLLKNAQFVAPRNQVPNYRPGFVYKRDNNDQMISNNAFYDLNIDSMPYRGNTFTRHVNFNKCFLCGPNNHNSHRPNGQSPYMSSRVEQFGAPYYYMNYWADPCNQYDVPLEQPTSTQATNCWCQQLKNSSSQYSANSLKRQLRVSDSVPIVRRANAHMTNKNCQNPSDQAQSINCLCPACVNERKQRQKSKRHGIDIDLLNREVKDICTALNFIRTIKEHRARIAQITEEWRDFGMVLDRIFFVLYLLAIGTSVIVFFVISSQDTFDLSGLGNFTMEDFLEKTRKHSL</sequence>
<dbReference type="InterPro" id="IPR036719">
    <property type="entry name" value="Neuro-gated_channel_TM_sf"/>
</dbReference>
<protein>
    <submittedName>
        <fullName evidence="2">Uncharacterized protein</fullName>
    </submittedName>
</protein>
<evidence type="ECO:0000313" key="2">
    <source>
        <dbReference type="EMBL" id="KAL3320747.1"/>
    </source>
</evidence>
<name>A0ABD2QMJ3_9PLAT</name>
<comment type="caution">
    <text evidence="2">The sequence shown here is derived from an EMBL/GenBank/DDBJ whole genome shotgun (WGS) entry which is preliminary data.</text>
</comment>
<accession>A0ABD2QMJ3</accession>
<proteinExistence type="predicted"/>
<keyword evidence="1" id="KW-0472">Membrane</keyword>
<dbReference type="SUPFAM" id="SSF90112">
    <property type="entry name" value="Neurotransmitter-gated ion-channel transmembrane pore"/>
    <property type="match status" value="1"/>
</dbReference>
<gene>
    <name evidence="2" type="ORF">Ciccas_000584</name>
</gene>
<evidence type="ECO:0000256" key="1">
    <source>
        <dbReference type="SAM" id="Phobius"/>
    </source>
</evidence>
<dbReference type="Proteomes" id="UP001626550">
    <property type="component" value="Unassembled WGS sequence"/>
</dbReference>
<keyword evidence="1" id="KW-0812">Transmembrane</keyword>
<organism evidence="2 3">
    <name type="scientific">Cichlidogyrus casuarinus</name>
    <dbReference type="NCBI Taxonomy" id="1844966"/>
    <lineage>
        <taxon>Eukaryota</taxon>
        <taxon>Metazoa</taxon>
        <taxon>Spiralia</taxon>
        <taxon>Lophotrochozoa</taxon>
        <taxon>Platyhelminthes</taxon>
        <taxon>Monogenea</taxon>
        <taxon>Monopisthocotylea</taxon>
        <taxon>Dactylogyridea</taxon>
        <taxon>Ancyrocephalidae</taxon>
        <taxon>Cichlidogyrus</taxon>
    </lineage>
</organism>